<reference evidence="11" key="1">
    <citation type="submission" date="2023-05" db="EMBL/GenBank/DDBJ databases">
        <title>Genome and transcriptome analyses reveal genes involved in the formation of fine ridges on petal epidermal cells in Hibiscus trionum.</title>
        <authorList>
            <person name="Koshimizu S."/>
            <person name="Masuda S."/>
            <person name="Ishii T."/>
            <person name="Shirasu K."/>
            <person name="Hoshino A."/>
            <person name="Arita M."/>
        </authorList>
    </citation>
    <scope>NUCLEOTIDE SEQUENCE</scope>
    <source>
        <strain evidence="11">Hamamatsu line</strain>
    </source>
</reference>
<accession>A0A9W7LK89</accession>
<gene>
    <name evidence="11" type="ORF">HRI_000404700</name>
</gene>
<keyword evidence="3" id="KW-1003">Cell membrane</keyword>
<evidence type="ECO:0000256" key="2">
    <source>
        <dbReference type="ARBA" id="ARBA00022448"/>
    </source>
</evidence>
<dbReference type="GO" id="GO:0015171">
    <property type="term" value="F:amino acid transmembrane transporter activity"/>
    <property type="evidence" value="ECO:0007669"/>
    <property type="project" value="UniProtKB-ARBA"/>
</dbReference>
<dbReference type="Proteomes" id="UP001165190">
    <property type="component" value="Unassembled WGS sequence"/>
</dbReference>
<comment type="similarity">
    <text evidence="8">Belongs to the amino acid/polyamine transporter 2 family. Amino acid/auxin permease (AAAP) (TC 2.A.18.2) subfamily.</text>
</comment>
<dbReference type="Pfam" id="PF01490">
    <property type="entry name" value="Aa_trans"/>
    <property type="match status" value="1"/>
</dbReference>
<dbReference type="GO" id="GO:0005886">
    <property type="term" value="C:plasma membrane"/>
    <property type="evidence" value="ECO:0007669"/>
    <property type="project" value="UniProtKB-SubCell"/>
</dbReference>
<organism evidence="11 12">
    <name type="scientific">Hibiscus trionum</name>
    <name type="common">Flower of an hour</name>
    <dbReference type="NCBI Taxonomy" id="183268"/>
    <lineage>
        <taxon>Eukaryota</taxon>
        <taxon>Viridiplantae</taxon>
        <taxon>Streptophyta</taxon>
        <taxon>Embryophyta</taxon>
        <taxon>Tracheophyta</taxon>
        <taxon>Spermatophyta</taxon>
        <taxon>Magnoliopsida</taxon>
        <taxon>eudicotyledons</taxon>
        <taxon>Gunneridae</taxon>
        <taxon>Pentapetalae</taxon>
        <taxon>rosids</taxon>
        <taxon>malvids</taxon>
        <taxon>Malvales</taxon>
        <taxon>Malvaceae</taxon>
        <taxon>Malvoideae</taxon>
        <taxon>Hibiscus</taxon>
    </lineage>
</organism>
<evidence type="ECO:0000256" key="5">
    <source>
        <dbReference type="ARBA" id="ARBA00022970"/>
    </source>
</evidence>
<evidence type="ECO:0000256" key="1">
    <source>
        <dbReference type="ARBA" id="ARBA00004651"/>
    </source>
</evidence>
<evidence type="ECO:0000259" key="10">
    <source>
        <dbReference type="Pfam" id="PF01490"/>
    </source>
</evidence>
<evidence type="ECO:0000256" key="9">
    <source>
        <dbReference type="SAM" id="Phobius"/>
    </source>
</evidence>
<feature type="transmembrane region" description="Helical" evidence="9">
    <location>
        <begin position="376"/>
        <end position="395"/>
    </location>
</feature>
<dbReference type="FunFam" id="1.20.1740.10:FF:000033">
    <property type="entry name" value="Lysine histidine transporter 1"/>
    <property type="match status" value="1"/>
</dbReference>
<feature type="transmembrane region" description="Helical" evidence="9">
    <location>
        <begin position="307"/>
        <end position="329"/>
    </location>
</feature>
<feature type="transmembrane region" description="Helical" evidence="9">
    <location>
        <begin position="155"/>
        <end position="172"/>
    </location>
</feature>
<dbReference type="AlphaFoldDB" id="A0A9W7LK89"/>
<feature type="domain" description="Amino acid transporter transmembrane" evidence="10">
    <location>
        <begin position="32"/>
        <end position="427"/>
    </location>
</feature>
<sequence>MEIAADKQLQQQDSTAKADALNDWLPITNSRNAKWWYSAFHNVTAMVGAGVLGLPFAMSHLGWGPGVTIMVLSWIITLYTLWQMVQMHEIVPGKRFDRYYELSQHAFGEKLGLWILVPPQLSCEIGVDIIYMVTGGKSLKKIYDICNPEGYDIRTTYFIMIFGSVHFVLSHLPSFNSITFVSFLAALMSLGYSTIAWGASLHKGVQPTVTYAPRHTSTAAITFDFFSGLGDLAFAFAGHNVVLEIQATIPSTPDKPSRKPMWKGVVVAYIVVALCYFPVAFSGYWIFGNLVDDNILLSLEKPTGLIVAANVFVVVHVIGSYQVFAMPVFDMIESFLVKQMKFEPSRMLRFISRNIYVAITIFMGITFPFFGGLLSFFGGFCFAPTSYCLPSIMWLRLCKPKRFSFSWFASYICIIAGLLLTILGPIGGMVSLIQSSRTFQFYS</sequence>
<feature type="transmembrane region" description="Helical" evidence="9">
    <location>
        <begin position="407"/>
        <end position="433"/>
    </location>
</feature>
<dbReference type="PANTHER" id="PTHR48017">
    <property type="entry name" value="OS05G0424000 PROTEIN-RELATED"/>
    <property type="match status" value="1"/>
</dbReference>
<evidence type="ECO:0000256" key="4">
    <source>
        <dbReference type="ARBA" id="ARBA00022692"/>
    </source>
</evidence>
<feature type="transmembrane region" description="Helical" evidence="9">
    <location>
        <begin position="35"/>
        <end position="57"/>
    </location>
</feature>
<comment type="caution">
    <text evidence="11">The sequence shown here is derived from an EMBL/GenBank/DDBJ whole genome shotgun (WGS) entry which is preliminary data.</text>
</comment>
<proteinExistence type="inferred from homology"/>
<evidence type="ECO:0000256" key="8">
    <source>
        <dbReference type="ARBA" id="ARBA00061463"/>
    </source>
</evidence>
<evidence type="ECO:0000313" key="11">
    <source>
        <dbReference type="EMBL" id="GMI67354.1"/>
    </source>
</evidence>
<dbReference type="OrthoDB" id="40134at2759"/>
<feature type="transmembrane region" description="Helical" evidence="9">
    <location>
        <begin position="178"/>
        <end position="199"/>
    </location>
</feature>
<keyword evidence="12" id="KW-1185">Reference proteome</keyword>
<protein>
    <submittedName>
        <fullName evidence="11">Lysine histidine transporter 1</fullName>
    </submittedName>
</protein>
<dbReference type="EMBL" id="BSYR01000004">
    <property type="protein sequence ID" value="GMI67354.1"/>
    <property type="molecule type" value="Genomic_DNA"/>
</dbReference>
<keyword evidence="5" id="KW-0029">Amino-acid transport</keyword>
<keyword evidence="7 9" id="KW-0472">Membrane</keyword>
<name>A0A9W7LK89_HIBTR</name>
<dbReference type="InterPro" id="IPR013057">
    <property type="entry name" value="AA_transpt_TM"/>
</dbReference>
<feature type="transmembrane region" description="Helical" evidence="9">
    <location>
        <begin position="63"/>
        <end position="82"/>
    </location>
</feature>
<keyword evidence="4 9" id="KW-0812">Transmembrane</keyword>
<evidence type="ECO:0000256" key="7">
    <source>
        <dbReference type="ARBA" id="ARBA00023136"/>
    </source>
</evidence>
<comment type="subcellular location">
    <subcellularLocation>
        <location evidence="1">Cell membrane</location>
        <topology evidence="1">Multi-pass membrane protein</topology>
    </subcellularLocation>
</comment>
<keyword evidence="6 9" id="KW-1133">Transmembrane helix</keyword>
<feature type="transmembrane region" description="Helical" evidence="9">
    <location>
        <begin position="350"/>
        <end position="370"/>
    </location>
</feature>
<evidence type="ECO:0000256" key="3">
    <source>
        <dbReference type="ARBA" id="ARBA00022475"/>
    </source>
</evidence>
<keyword evidence="2" id="KW-0813">Transport</keyword>
<evidence type="ECO:0000256" key="6">
    <source>
        <dbReference type="ARBA" id="ARBA00022989"/>
    </source>
</evidence>
<feature type="transmembrane region" description="Helical" evidence="9">
    <location>
        <begin position="265"/>
        <end position="287"/>
    </location>
</feature>
<evidence type="ECO:0000313" key="12">
    <source>
        <dbReference type="Proteomes" id="UP001165190"/>
    </source>
</evidence>